<reference evidence="1 2" key="1">
    <citation type="journal article" date="2019" name="Int. J. Syst. Evol. Microbiol.">
        <title>The Global Catalogue of Microorganisms (GCM) 10K type strain sequencing project: providing services to taxonomists for standard genome sequencing and annotation.</title>
        <authorList>
            <consortium name="The Broad Institute Genomics Platform"/>
            <consortium name="The Broad Institute Genome Sequencing Center for Infectious Disease"/>
            <person name="Wu L."/>
            <person name="Ma J."/>
        </authorList>
    </citation>
    <scope>NUCLEOTIDE SEQUENCE [LARGE SCALE GENOMIC DNA]</scope>
    <source>
        <strain evidence="1 2">JCM 11117</strain>
    </source>
</reference>
<proteinExistence type="predicted"/>
<dbReference type="Proteomes" id="UP001499967">
    <property type="component" value="Unassembled WGS sequence"/>
</dbReference>
<evidence type="ECO:0000313" key="1">
    <source>
        <dbReference type="EMBL" id="GAA0898309.1"/>
    </source>
</evidence>
<comment type="caution">
    <text evidence="1">The sequence shown here is derived from an EMBL/GenBank/DDBJ whole genome shotgun (WGS) entry which is preliminary data.</text>
</comment>
<protein>
    <submittedName>
        <fullName evidence="1">Uncharacterized protein</fullName>
    </submittedName>
</protein>
<organism evidence="1 2">
    <name type="scientific">Pseudonocardia zijingensis</name>
    <dbReference type="NCBI Taxonomy" id="153376"/>
    <lineage>
        <taxon>Bacteria</taxon>
        <taxon>Bacillati</taxon>
        <taxon>Actinomycetota</taxon>
        <taxon>Actinomycetes</taxon>
        <taxon>Pseudonocardiales</taxon>
        <taxon>Pseudonocardiaceae</taxon>
        <taxon>Pseudonocardia</taxon>
    </lineage>
</organism>
<evidence type="ECO:0000313" key="2">
    <source>
        <dbReference type="Proteomes" id="UP001499967"/>
    </source>
</evidence>
<dbReference type="EMBL" id="BAAAHP010000194">
    <property type="protein sequence ID" value="GAA0898309.1"/>
    <property type="molecule type" value="Genomic_DNA"/>
</dbReference>
<keyword evidence="2" id="KW-1185">Reference proteome</keyword>
<name>A0ABN1N970_9PSEU</name>
<sequence>MVGPLTVVRLLTTADVDNRPPGSGVSVQARHEAVLADGRRVLLLDDRGWSSSGGWATTSAADVEETARVVVGPDEPVQGHTREDAEADHWAYLARILRRHGVRADAEDLARLPHDVVLGDRLRARIGHG</sequence>
<accession>A0ABN1N970</accession>
<gene>
    <name evidence="1" type="ORF">GCM10009559_60500</name>
</gene>
<dbReference type="RefSeq" id="WP_343945087.1">
    <property type="nucleotide sequence ID" value="NZ_BAAAHP010000194.1"/>
</dbReference>